<evidence type="ECO:0000313" key="4">
    <source>
        <dbReference type="EMBL" id="QDL38686.1"/>
    </source>
</evidence>
<dbReference type="KEGG" id="rhf:EUB48_16350"/>
<dbReference type="PANTHER" id="PTHR43296">
    <property type="entry name" value="PEROXISOMAL 2,4-DIENOYL-COA REDUCTASE"/>
    <property type="match status" value="1"/>
</dbReference>
<organism evidence="4 5">
    <name type="scientific">Rhodoferax sediminis</name>
    <dbReference type="NCBI Taxonomy" id="2509614"/>
    <lineage>
        <taxon>Bacteria</taxon>
        <taxon>Pseudomonadati</taxon>
        <taxon>Pseudomonadota</taxon>
        <taxon>Betaproteobacteria</taxon>
        <taxon>Burkholderiales</taxon>
        <taxon>Comamonadaceae</taxon>
        <taxon>Rhodoferax</taxon>
    </lineage>
</organism>
<dbReference type="SUPFAM" id="SSF51735">
    <property type="entry name" value="NAD(P)-binding Rossmann-fold domains"/>
    <property type="match status" value="1"/>
</dbReference>
<keyword evidence="5" id="KW-1185">Reference proteome</keyword>
<protein>
    <submittedName>
        <fullName evidence="4">SDR family oxidoreductase</fullName>
    </submittedName>
</protein>
<evidence type="ECO:0000256" key="2">
    <source>
        <dbReference type="ARBA" id="ARBA00022857"/>
    </source>
</evidence>
<name>A0A515DE49_9BURK</name>
<evidence type="ECO:0000256" key="1">
    <source>
        <dbReference type="ARBA" id="ARBA00006484"/>
    </source>
</evidence>
<dbReference type="GO" id="GO:0008670">
    <property type="term" value="F:2,4-dienoyl-CoA reductase (NADPH) activity"/>
    <property type="evidence" value="ECO:0007669"/>
    <property type="project" value="InterPro"/>
</dbReference>
<dbReference type="GO" id="GO:0009062">
    <property type="term" value="P:fatty acid catabolic process"/>
    <property type="evidence" value="ECO:0007669"/>
    <property type="project" value="InterPro"/>
</dbReference>
<dbReference type="Proteomes" id="UP000316798">
    <property type="component" value="Chromosome"/>
</dbReference>
<sequence length="259" mass="27113">MFTNDTLKGRTALVTGGGSGIGLEIATAYARLGASVMIVGRNEERLQAAAEGLAREGGPVQTRKCDVRNYDEVKQAVEATVGRFGSLDILVNSAAGNFVCPTSELSPNGWRTVIDIDLNGTFYGCHAAYPHLKASTHGGSIISIITMLGVTGWPGAAHAASAKGGILSLSRTLAVEWGGDGIRVNTISPGPIGDTEGVRRMYIEAGKGDLEAQKTALGRFGRKEDIANAAVYLASDLGNYVTGENLIVDGGRWLKYVAN</sequence>
<keyword evidence="3" id="KW-0560">Oxidoreductase</keyword>
<reference evidence="4 5" key="1">
    <citation type="submission" date="2019-01" db="EMBL/GenBank/DDBJ databases">
        <title>Genomic insights into a novel species Rhodoferax sp.</title>
        <authorList>
            <person name="Jin L."/>
        </authorList>
    </citation>
    <scope>NUCLEOTIDE SEQUENCE [LARGE SCALE GENOMIC DNA]</scope>
    <source>
        <strain evidence="4 5">CHu59-6-5</strain>
    </source>
</reference>
<dbReference type="InterPro" id="IPR036291">
    <property type="entry name" value="NAD(P)-bd_dom_sf"/>
</dbReference>
<dbReference type="InterPro" id="IPR045017">
    <property type="entry name" value="DECR2-like"/>
</dbReference>
<dbReference type="PRINTS" id="PR00081">
    <property type="entry name" value="GDHRDH"/>
</dbReference>
<dbReference type="PANTHER" id="PTHR43296:SF2">
    <property type="entry name" value="PEROXISOMAL 2,4-DIENOYL-COA REDUCTASE [(3E)-ENOYL-COA-PRODUCING]"/>
    <property type="match status" value="1"/>
</dbReference>
<dbReference type="InterPro" id="IPR002347">
    <property type="entry name" value="SDR_fam"/>
</dbReference>
<accession>A0A515DE49</accession>
<dbReference type="FunFam" id="3.40.50.720:FF:000084">
    <property type="entry name" value="Short-chain dehydrogenase reductase"/>
    <property type="match status" value="1"/>
</dbReference>
<keyword evidence="2" id="KW-0521">NADP</keyword>
<dbReference type="OrthoDB" id="9775864at2"/>
<gene>
    <name evidence="4" type="ORF">EUB48_16350</name>
</gene>
<evidence type="ECO:0000313" key="5">
    <source>
        <dbReference type="Proteomes" id="UP000316798"/>
    </source>
</evidence>
<dbReference type="CDD" id="cd05369">
    <property type="entry name" value="TER_DECR_SDR_a"/>
    <property type="match status" value="1"/>
</dbReference>
<evidence type="ECO:0000256" key="3">
    <source>
        <dbReference type="ARBA" id="ARBA00023002"/>
    </source>
</evidence>
<dbReference type="EMBL" id="CP035503">
    <property type="protein sequence ID" value="QDL38686.1"/>
    <property type="molecule type" value="Genomic_DNA"/>
</dbReference>
<dbReference type="Gene3D" id="3.40.50.720">
    <property type="entry name" value="NAD(P)-binding Rossmann-like Domain"/>
    <property type="match status" value="1"/>
</dbReference>
<dbReference type="Pfam" id="PF13561">
    <property type="entry name" value="adh_short_C2"/>
    <property type="match status" value="1"/>
</dbReference>
<dbReference type="AlphaFoldDB" id="A0A515DE49"/>
<comment type="similarity">
    <text evidence="1">Belongs to the short-chain dehydrogenases/reductases (SDR) family.</text>
</comment>
<dbReference type="RefSeq" id="WP_142820123.1">
    <property type="nucleotide sequence ID" value="NZ_CP035503.1"/>
</dbReference>
<proteinExistence type="inferred from homology"/>